<feature type="region of interest" description="Disordered" evidence="1">
    <location>
        <begin position="233"/>
        <end position="286"/>
    </location>
</feature>
<evidence type="ECO:0000313" key="3">
    <source>
        <dbReference type="Proteomes" id="UP000683000"/>
    </source>
</evidence>
<accession>A0A8I2Z0H1</accession>
<gene>
    <name evidence="2" type="ORF">JVT61DRAFT_110</name>
</gene>
<keyword evidence="3" id="KW-1185">Reference proteome</keyword>
<feature type="compositionally biased region" description="Basic and acidic residues" evidence="1">
    <location>
        <begin position="233"/>
        <end position="242"/>
    </location>
</feature>
<feature type="region of interest" description="Disordered" evidence="1">
    <location>
        <begin position="56"/>
        <end position="131"/>
    </location>
</feature>
<reference evidence="2" key="1">
    <citation type="submission" date="2021-03" db="EMBL/GenBank/DDBJ databases">
        <title>Evolutionary innovations through gain and loss of genes in the ectomycorrhizal Boletales.</title>
        <authorList>
            <person name="Wu G."/>
            <person name="Miyauchi S."/>
            <person name="Morin E."/>
            <person name="Yang Z.-L."/>
            <person name="Xu J."/>
            <person name="Martin F.M."/>
        </authorList>
    </citation>
    <scope>NUCLEOTIDE SEQUENCE</scope>
    <source>
        <strain evidence="2">BR01</strain>
    </source>
</reference>
<proteinExistence type="predicted"/>
<dbReference type="Proteomes" id="UP000683000">
    <property type="component" value="Unassembled WGS sequence"/>
</dbReference>
<feature type="compositionally biased region" description="Polar residues" evidence="1">
    <location>
        <begin position="73"/>
        <end position="84"/>
    </location>
</feature>
<feature type="compositionally biased region" description="Polar residues" evidence="1">
    <location>
        <begin position="116"/>
        <end position="126"/>
    </location>
</feature>
<dbReference type="AlphaFoldDB" id="A0A8I2Z0H1"/>
<feature type="compositionally biased region" description="Polar residues" evidence="1">
    <location>
        <begin position="257"/>
        <end position="272"/>
    </location>
</feature>
<name>A0A8I2Z0H1_9AGAM</name>
<evidence type="ECO:0000256" key="1">
    <source>
        <dbReference type="SAM" id="MobiDB-lite"/>
    </source>
</evidence>
<dbReference type="OrthoDB" id="39175at2759"/>
<organism evidence="2 3">
    <name type="scientific">Boletus reticuloceps</name>
    <dbReference type="NCBI Taxonomy" id="495285"/>
    <lineage>
        <taxon>Eukaryota</taxon>
        <taxon>Fungi</taxon>
        <taxon>Dikarya</taxon>
        <taxon>Basidiomycota</taxon>
        <taxon>Agaricomycotina</taxon>
        <taxon>Agaricomycetes</taxon>
        <taxon>Agaricomycetidae</taxon>
        <taxon>Boletales</taxon>
        <taxon>Boletineae</taxon>
        <taxon>Boletaceae</taxon>
        <taxon>Boletoideae</taxon>
        <taxon>Boletus</taxon>
    </lineage>
</organism>
<evidence type="ECO:0000313" key="2">
    <source>
        <dbReference type="EMBL" id="KAG6381524.1"/>
    </source>
</evidence>
<dbReference type="EMBL" id="JAGFBS010000001">
    <property type="protein sequence ID" value="KAG6381524.1"/>
    <property type="molecule type" value="Genomic_DNA"/>
</dbReference>
<protein>
    <submittedName>
        <fullName evidence="2">Uncharacterized protein</fullName>
    </submittedName>
</protein>
<sequence length="286" mass="32009">MYIWGDPAGTFTTRDHQDNSYIFHLAQQFRNGSGRPQAQDHRSSIARASDNFLAQGSSIFSDGHSSPRRRSTLDYQSSIPLQSNHQRDTRPPSRKRRREALDDASYHVKEEDDNTHPSSLPTTNTCHLPKPRITVPSQALSSSSIRIPASLNTHSHACEHESRLRPDERCMPKHISNKRVHRSSEDLVRQESAILSMPTTWSIPDDQVIKGTKKPGEAEEAGISIQCARRRMKCEYPTESRRGQHKRRRKPVEGESAGQSTARTNSMSVVALTTTTSSSTTSTPSA</sequence>
<feature type="compositionally biased region" description="Basic and acidic residues" evidence="1">
    <location>
        <begin position="99"/>
        <end position="110"/>
    </location>
</feature>
<feature type="compositionally biased region" description="Low complexity" evidence="1">
    <location>
        <begin position="273"/>
        <end position="286"/>
    </location>
</feature>
<comment type="caution">
    <text evidence="2">The sequence shown here is derived from an EMBL/GenBank/DDBJ whole genome shotgun (WGS) entry which is preliminary data.</text>
</comment>